<dbReference type="PRINTS" id="PR00315">
    <property type="entry name" value="ELONGATNFCT"/>
</dbReference>
<name>A0ABD5UHP3_9EURY</name>
<dbReference type="InterPro" id="IPR050543">
    <property type="entry name" value="eIF2G"/>
</dbReference>
<evidence type="ECO:0000256" key="5">
    <source>
        <dbReference type="ARBA" id="ARBA00022741"/>
    </source>
</evidence>
<dbReference type="InterPro" id="IPR005225">
    <property type="entry name" value="Small_GTP-bd"/>
</dbReference>
<dbReference type="FunFam" id="2.40.30.10:FF:000009">
    <property type="entry name" value="Eukaryotic translation initiation factor 2 subunit gamma"/>
    <property type="match status" value="1"/>
</dbReference>
<comment type="catalytic activity">
    <reaction evidence="10 11">
        <text>GTP + H2O = GDP + phosphate + H(+)</text>
        <dbReference type="Rhea" id="RHEA:19669"/>
        <dbReference type="ChEBI" id="CHEBI:15377"/>
        <dbReference type="ChEBI" id="CHEBI:15378"/>
        <dbReference type="ChEBI" id="CHEBI:37565"/>
        <dbReference type="ChEBI" id="CHEBI:43474"/>
        <dbReference type="ChEBI" id="CHEBI:58189"/>
        <dbReference type="EC" id="3.6.5.3"/>
    </reaction>
</comment>
<evidence type="ECO:0000256" key="7">
    <source>
        <dbReference type="ARBA" id="ARBA00022842"/>
    </source>
</evidence>
<dbReference type="SUPFAM" id="SSF52540">
    <property type="entry name" value="P-loop containing nucleoside triphosphate hydrolases"/>
    <property type="match status" value="1"/>
</dbReference>
<evidence type="ECO:0000256" key="6">
    <source>
        <dbReference type="ARBA" id="ARBA00022801"/>
    </source>
</evidence>
<dbReference type="GO" id="GO:0046872">
    <property type="term" value="F:metal ion binding"/>
    <property type="evidence" value="ECO:0007669"/>
    <property type="project" value="UniProtKB-KW"/>
</dbReference>
<gene>
    <name evidence="11" type="primary">eif2g</name>
    <name evidence="13" type="ORF">ACFQEY_08205</name>
</gene>
<comment type="subunit">
    <text evidence="11">Heterotrimer composed of an alpha, a beta and a gamma chain.</text>
</comment>
<dbReference type="InterPro" id="IPR044127">
    <property type="entry name" value="eIF2g_dom_2"/>
</dbReference>
<keyword evidence="6 11" id="KW-0378">Hydrolase</keyword>
<keyword evidence="5 11" id="KW-0547">Nucleotide-binding</keyword>
<dbReference type="InterPro" id="IPR004161">
    <property type="entry name" value="EFTu-like_2"/>
</dbReference>
<sequence>MTEANTQPEVNIGLVGHVDHGKTTLVQALSGSWTDQHSEEMKRGISIRLGYADATFRRCPGVDAPECYTVDEECEDGSTSEPVRTVSFVDAPGHETLMATMLSGASIMDGAVLVVSATEDVPQAQTEEHLMALDLIGIENVVIAQNKVDLVDRDRAVANYEQIQEFVDGTVAEDAPIVPVSAQQEVNMDLLIDAIETEIPTPDRDPGESARMYAARSFDINRPGATADTLKGGVVGGSLVSGELSVGDGLEIRPGREVDEEGQTEWRPLETTVRSLQAGSQDVESARPGGLLGVGTGLDPSLTKGDALAGQVAGEPGTLPPTRNEFEMQVDLLDRVIGSEEGDGDDGAVEEITTGEPLMLTVGTATTVGAVTSARDGECEVSLKRPVCAEEGAQIAINRRVGARWRLIGVGTLS</sequence>
<dbReference type="NCBIfam" id="NF003077">
    <property type="entry name" value="PRK04000.1"/>
    <property type="match status" value="1"/>
</dbReference>
<dbReference type="InterPro" id="IPR009000">
    <property type="entry name" value="Transl_B-barrel_sf"/>
</dbReference>
<keyword evidence="3 11" id="KW-0396">Initiation factor</keyword>
<proteinExistence type="inferred from homology"/>
<dbReference type="InterPro" id="IPR027417">
    <property type="entry name" value="P-loop_NTPase"/>
</dbReference>
<evidence type="ECO:0000256" key="2">
    <source>
        <dbReference type="ARBA" id="ARBA00005388"/>
    </source>
</evidence>
<comment type="caution">
    <text evidence="13">The sequence shown here is derived from an EMBL/GenBank/DDBJ whole genome shotgun (WGS) entry which is preliminary data.</text>
</comment>
<dbReference type="Gene3D" id="2.40.30.10">
    <property type="entry name" value="Translation factors"/>
    <property type="match status" value="2"/>
</dbReference>
<keyword evidence="14" id="KW-1185">Reference proteome</keyword>
<comment type="cofactor">
    <cofactor evidence="1 11">
        <name>Mg(2+)</name>
        <dbReference type="ChEBI" id="CHEBI:18420"/>
    </cofactor>
</comment>
<dbReference type="AlphaFoldDB" id="A0ABD5UHP3"/>
<feature type="binding site" evidence="11">
    <location>
        <begin position="146"/>
        <end position="149"/>
    </location>
    <ligand>
        <name>GTP</name>
        <dbReference type="ChEBI" id="CHEBI:37565"/>
    </ligand>
</feature>
<dbReference type="Pfam" id="PF03144">
    <property type="entry name" value="GTP_EFTU_D2"/>
    <property type="match status" value="1"/>
</dbReference>
<feature type="binding site" evidence="11">
    <location>
        <position position="44"/>
    </location>
    <ligand>
        <name>Mg(2+)</name>
        <dbReference type="ChEBI" id="CHEBI:18420"/>
        <label>2</label>
    </ligand>
</feature>
<dbReference type="FunFam" id="2.40.30.10:FF:000075">
    <property type="entry name" value="Translation initiation factor 2 subunit gamma"/>
    <property type="match status" value="1"/>
</dbReference>
<evidence type="ECO:0000256" key="9">
    <source>
        <dbReference type="ARBA" id="ARBA00023134"/>
    </source>
</evidence>
<dbReference type="EC" id="3.6.5.3" evidence="11"/>
<organism evidence="13 14">
    <name type="scientific">Halorubrum trueperi</name>
    <dbReference type="NCBI Taxonomy" id="2004704"/>
    <lineage>
        <taxon>Archaea</taxon>
        <taxon>Methanobacteriati</taxon>
        <taxon>Methanobacteriota</taxon>
        <taxon>Stenosarchaea group</taxon>
        <taxon>Halobacteria</taxon>
        <taxon>Halobacteriales</taxon>
        <taxon>Haloferacaceae</taxon>
        <taxon>Halorubrum</taxon>
    </lineage>
</organism>
<keyword evidence="9 11" id="KW-0342">GTP-binding</keyword>
<dbReference type="SUPFAM" id="SSF50447">
    <property type="entry name" value="Translation proteins"/>
    <property type="match status" value="1"/>
</dbReference>
<evidence type="ECO:0000256" key="1">
    <source>
        <dbReference type="ARBA" id="ARBA00001946"/>
    </source>
</evidence>
<dbReference type="InterPro" id="IPR044128">
    <property type="entry name" value="eIF2g_GTP-bd"/>
</dbReference>
<comment type="similarity">
    <text evidence="2 11">Belongs to the TRAFAC class translation factor GTPase superfamily. Classic translation factor GTPase family. EIF2G subfamily.</text>
</comment>
<protein>
    <recommendedName>
        <fullName evidence="11">Translation initiation factor 2 subunit gamma</fullName>
        <ecNumber evidence="11">3.6.5.3</ecNumber>
    </recommendedName>
    <alternativeName>
        <fullName evidence="11">aIF2-gamma</fullName>
    </alternativeName>
    <alternativeName>
        <fullName evidence="11">eIF-2-gamma</fullName>
    </alternativeName>
</protein>
<evidence type="ECO:0000256" key="11">
    <source>
        <dbReference type="HAMAP-Rule" id="MF_00119"/>
    </source>
</evidence>
<comment type="function">
    <text evidence="11">eIF-2 functions in the early steps of protein synthesis by forming a ternary complex with GTP and initiator tRNA.</text>
</comment>
<dbReference type="GO" id="GO:0003746">
    <property type="term" value="F:translation elongation factor activity"/>
    <property type="evidence" value="ECO:0007669"/>
    <property type="project" value="UniProtKB-UniRule"/>
</dbReference>
<dbReference type="NCBIfam" id="TIGR03680">
    <property type="entry name" value="eif2g_arch"/>
    <property type="match status" value="1"/>
</dbReference>
<dbReference type="PANTHER" id="PTHR42854">
    <property type="entry name" value="EUKARYOTIC TRANSLATION INITIATION FACTOR 2 SUBUNIT 3 FAMILY MEMBER"/>
    <property type="match status" value="1"/>
</dbReference>
<keyword evidence="7 11" id="KW-0460">Magnesium</keyword>
<comment type="caution">
    <text evidence="11">Lacks conserved residue(s) required for the propagation of feature annotation.</text>
</comment>
<reference evidence="13 14" key="1">
    <citation type="journal article" date="2019" name="Int. J. Syst. Evol. Microbiol.">
        <title>The Global Catalogue of Microorganisms (GCM) 10K type strain sequencing project: providing services to taxonomists for standard genome sequencing and annotation.</title>
        <authorList>
            <consortium name="The Broad Institute Genomics Platform"/>
            <consortium name="The Broad Institute Genome Sequencing Center for Infectious Disease"/>
            <person name="Wu L."/>
            <person name="Ma J."/>
        </authorList>
    </citation>
    <scope>NUCLEOTIDE SEQUENCE [LARGE SCALE GENOMIC DNA]</scope>
    <source>
        <strain evidence="13 14">Y73</strain>
    </source>
</reference>
<dbReference type="PROSITE" id="PS51722">
    <property type="entry name" value="G_TR_2"/>
    <property type="match status" value="1"/>
</dbReference>
<dbReference type="Gene3D" id="3.40.50.300">
    <property type="entry name" value="P-loop containing nucleotide triphosphate hydrolases"/>
    <property type="match status" value="1"/>
</dbReference>
<evidence type="ECO:0000256" key="4">
    <source>
        <dbReference type="ARBA" id="ARBA00022723"/>
    </source>
</evidence>
<evidence type="ECO:0000313" key="14">
    <source>
        <dbReference type="Proteomes" id="UP001596333"/>
    </source>
</evidence>
<dbReference type="PANTHER" id="PTHR42854:SF3">
    <property type="entry name" value="EUKARYOTIC TRANSLATION INITIATION FACTOR 2 SUBUNIT 3-RELATED"/>
    <property type="match status" value="1"/>
</dbReference>
<dbReference type="RefSeq" id="WP_379767007.1">
    <property type="nucleotide sequence ID" value="NZ_JBHSXI010000009.1"/>
</dbReference>
<dbReference type="Proteomes" id="UP001596333">
    <property type="component" value="Unassembled WGS sequence"/>
</dbReference>
<feature type="binding site" evidence="11">
    <location>
        <begin position="181"/>
        <end position="183"/>
    </location>
    <ligand>
        <name>GTP</name>
        <dbReference type="ChEBI" id="CHEBI:37565"/>
    </ligand>
</feature>
<dbReference type="InterPro" id="IPR015256">
    <property type="entry name" value="eIF2g_C"/>
</dbReference>
<feature type="binding site" evidence="11">
    <location>
        <position position="19"/>
    </location>
    <ligand>
        <name>Mg(2+)</name>
        <dbReference type="ChEBI" id="CHEBI:18420"/>
        <label>2</label>
    </ligand>
</feature>
<evidence type="ECO:0000313" key="13">
    <source>
        <dbReference type="EMBL" id="MFC6888992.1"/>
    </source>
</evidence>
<feature type="binding site" evidence="11">
    <location>
        <position position="23"/>
    </location>
    <ligand>
        <name>Mg(2+)</name>
        <dbReference type="ChEBI" id="CHEBI:18420"/>
        <label>1</label>
    </ligand>
</feature>
<dbReference type="SUPFAM" id="SSF50465">
    <property type="entry name" value="EF-Tu/eEF-1alpha/eIF2-gamma C-terminal domain"/>
    <property type="match status" value="1"/>
</dbReference>
<dbReference type="Pfam" id="PF09173">
    <property type="entry name" value="eIF2_C"/>
    <property type="match status" value="1"/>
</dbReference>
<evidence type="ECO:0000256" key="3">
    <source>
        <dbReference type="ARBA" id="ARBA00022540"/>
    </source>
</evidence>
<dbReference type="InterPro" id="IPR009001">
    <property type="entry name" value="Transl_elong_EF1A/Init_IF2_C"/>
</dbReference>
<keyword evidence="4 11" id="KW-0479">Metal-binding</keyword>
<dbReference type="EMBL" id="JBHSXI010000009">
    <property type="protein sequence ID" value="MFC6888992.1"/>
    <property type="molecule type" value="Genomic_DNA"/>
</dbReference>
<dbReference type="CDD" id="cd03688">
    <property type="entry name" value="eIF2_gamma_II"/>
    <property type="match status" value="1"/>
</dbReference>
<feature type="binding site" evidence="11">
    <location>
        <begin position="19"/>
        <end position="24"/>
    </location>
    <ligand>
        <name>GTP</name>
        <dbReference type="ChEBI" id="CHEBI:37565"/>
    </ligand>
</feature>
<dbReference type="CDD" id="cd15490">
    <property type="entry name" value="eIF2_gamma_III"/>
    <property type="match status" value="1"/>
</dbReference>
<accession>A0ABD5UHP3</accession>
<dbReference type="NCBIfam" id="TIGR00231">
    <property type="entry name" value="small_GTP"/>
    <property type="match status" value="1"/>
</dbReference>
<dbReference type="GO" id="GO:0005525">
    <property type="term" value="F:GTP binding"/>
    <property type="evidence" value="ECO:0007669"/>
    <property type="project" value="UniProtKB-UniRule"/>
</dbReference>
<keyword evidence="8 11" id="KW-0648">Protein biosynthesis</keyword>
<dbReference type="GO" id="GO:0003743">
    <property type="term" value="F:translation initiation factor activity"/>
    <property type="evidence" value="ECO:0007669"/>
    <property type="project" value="UniProtKB-KW"/>
</dbReference>
<dbReference type="Pfam" id="PF00009">
    <property type="entry name" value="GTP_EFTU"/>
    <property type="match status" value="1"/>
</dbReference>
<dbReference type="GO" id="GO:0016787">
    <property type="term" value="F:hydrolase activity"/>
    <property type="evidence" value="ECO:0007669"/>
    <property type="project" value="UniProtKB-KW"/>
</dbReference>
<evidence type="ECO:0000259" key="12">
    <source>
        <dbReference type="PROSITE" id="PS51722"/>
    </source>
</evidence>
<feature type="binding site" evidence="11">
    <location>
        <position position="46"/>
    </location>
    <ligand>
        <name>Mg(2+)</name>
        <dbReference type="ChEBI" id="CHEBI:18420"/>
        <label>1</label>
    </ligand>
</feature>
<dbReference type="HAMAP" id="MF_00119">
    <property type="entry name" value="eIF_2_gamma"/>
    <property type="match status" value="1"/>
</dbReference>
<evidence type="ECO:0000256" key="8">
    <source>
        <dbReference type="ARBA" id="ARBA00022917"/>
    </source>
</evidence>
<dbReference type="FunFam" id="3.40.50.300:FF:000065">
    <property type="entry name" value="Eukaryotic translation initiation factor 2 subunit gamma"/>
    <property type="match status" value="1"/>
</dbReference>
<dbReference type="InterPro" id="IPR022424">
    <property type="entry name" value="TIF2_gsu"/>
</dbReference>
<dbReference type="InterPro" id="IPR000795">
    <property type="entry name" value="T_Tr_GTP-bd_dom"/>
</dbReference>
<feature type="domain" description="Tr-type G" evidence="12">
    <location>
        <begin position="7"/>
        <end position="203"/>
    </location>
</feature>
<dbReference type="CDD" id="cd01888">
    <property type="entry name" value="eIF2_gamma"/>
    <property type="match status" value="1"/>
</dbReference>
<evidence type="ECO:0000256" key="10">
    <source>
        <dbReference type="ARBA" id="ARBA00048107"/>
    </source>
</evidence>